<dbReference type="EMBL" id="GBRH01197032">
    <property type="protein sequence ID" value="JAE00864.1"/>
    <property type="molecule type" value="Transcribed_RNA"/>
</dbReference>
<reference evidence="1" key="2">
    <citation type="journal article" date="2015" name="Data Brief">
        <title>Shoot transcriptome of the giant reed, Arundo donax.</title>
        <authorList>
            <person name="Barrero R.A."/>
            <person name="Guerrero F.D."/>
            <person name="Moolhuijzen P."/>
            <person name="Goolsby J.A."/>
            <person name="Tidwell J."/>
            <person name="Bellgard S.E."/>
            <person name="Bellgard M.I."/>
        </authorList>
    </citation>
    <scope>NUCLEOTIDE SEQUENCE</scope>
    <source>
        <tissue evidence="1">Shoot tissue taken approximately 20 cm above the soil surface</tissue>
    </source>
</reference>
<proteinExistence type="predicted"/>
<evidence type="ECO:0000313" key="1">
    <source>
        <dbReference type="EMBL" id="JAE00864.1"/>
    </source>
</evidence>
<accession>A0A0A9EPD1</accession>
<sequence>MISMLIVLQNTALCETF</sequence>
<organism evidence="1">
    <name type="scientific">Arundo donax</name>
    <name type="common">Giant reed</name>
    <name type="synonym">Donax arundinaceus</name>
    <dbReference type="NCBI Taxonomy" id="35708"/>
    <lineage>
        <taxon>Eukaryota</taxon>
        <taxon>Viridiplantae</taxon>
        <taxon>Streptophyta</taxon>
        <taxon>Embryophyta</taxon>
        <taxon>Tracheophyta</taxon>
        <taxon>Spermatophyta</taxon>
        <taxon>Magnoliopsida</taxon>
        <taxon>Liliopsida</taxon>
        <taxon>Poales</taxon>
        <taxon>Poaceae</taxon>
        <taxon>PACMAD clade</taxon>
        <taxon>Arundinoideae</taxon>
        <taxon>Arundineae</taxon>
        <taxon>Arundo</taxon>
    </lineage>
</organism>
<protein>
    <submittedName>
        <fullName evidence="1">Uncharacterized protein</fullName>
    </submittedName>
</protein>
<name>A0A0A9EPD1_ARUDO</name>
<reference evidence="1" key="1">
    <citation type="submission" date="2014-09" db="EMBL/GenBank/DDBJ databases">
        <authorList>
            <person name="Magalhaes I.L.F."/>
            <person name="Oliveira U."/>
            <person name="Santos F.R."/>
            <person name="Vidigal T.H.D.A."/>
            <person name="Brescovit A.D."/>
            <person name="Santos A.J."/>
        </authorList>
    </citation>
    <scope>NUCLEOTIDE SEQUENCE</scope>
    <source>
        <tissue evidence="1">Shoot tissue taken approximately 20 cm above the soil surface</tissue>
    </source>
</reference>
<dbReference type="AlphaFoldDB" id="A0A0A9EPD1"/>